<dbReference type="OrthoDB" id="9900190at2759"/>
<dbReference type="InterPro" id="IPR036034">
    <property type="entry name" value="PDZ_sf"/>
</dbReference>
<dbReference type="PROSITE" id="PS50003">
    <property type="entry name" value="PH_DOMAIN"/>
    <property type="match status" value="1"/>
</dbReference>
<accession>A0A6J2VID1</accession>
<name>A0A6J2VID1_CHACN</name>
<proteinExistence type="predicted"/>
<organism evidence="2 3">
    <name type="scientific">Chanos chanos</name>
    <name type="common">Milkfish</name>
    <name type="synonym">Mugil chanos</name>
    <dbReference type="NCBI Taxonomy" id="29144"/>
    <lineage>
        <taxon>Eukaryota</taxon>
        <taxon>Metazoa</taxon>
        <taxon>Chordata</taxon>
        <taxon>Craniata</taxon>
        <taxon>Vertebrata</taxon>
        <taxon>Euteleostomi</taxon>
        <taxon>Actinopterygii</taxon>
        <taxon>Neopterygii</taxon>
        <taxon>Teleostei</taxon>
        <taxon>Ostariophysi</taxon>
        <taxon>Gonorynchiformes</taxon>
        <taxon>Chanidae</taxon>
        <taxon>Chanos</taxon>
    </lineage>
</organism>
<dbReference type="Proteomes" id="UP000504632">
    <property type="component" value="Chromosome 5"/>
</dbReference>
<dbReference type="PANTHER" id="PTHR47014:SF1">
    <property type="entry name" value="PLECKSTRIN HOMOLOGY DOMAIN-CONTAINING FAMILY S MEMBER 1"/>
    <property type="match status" value="1"/>
</dbReference>
<dbReference type="InParanoid" id="A0A6J2VID1"/>
<dbReference type="InterPro" id="IPR011993">
    <property type="entry name" value="PH-like_dom_sf"/>
</dbReference>
<dbReference type="Gene3D" id="2.30.29.30">
    <property type="entry name" value="Pleckstrin-homology domain (PH domain)/Phosphotyrosine-binding domain (PTB)"/>
    <property type="match status" value="1"/>
</dbReference>
<evidence type="ECO:0000313" key="3">
    <source>
        <dbReference type="RefSeq" id="XP_030631041.1"/>
    </source>
</evidence>
<dbReference type="GeneID" id="115812695"/>
<dbReference type="AlphaFoldDB" id="A0A6J2VID1"/>
<evidence type="ECO:0000259" key="1">
    <source>
        <dbReference type="PROSITE" id="PS50003"/>
    </source>
</evidence>
<dbReference type="SUPFAM" id="SSF50729">
    <property type="entry name" value="PH domain-like"/>
    <property type="match status" value="1"/>
</dbReference>
<feature type="domain" description="PH" evidence="1">
    <location>
        <begin position="17"/>
        <end position="136"/>
    </location>
</feature>
<dbReference type="SMART" id="SM00233">
    <property type="entry name" value="PH"/>
    <property type="match status" value="1"/>
</dbReference>
<reference evidence="3" key="1">
    <citation type="submission" date="2025-08" db="UniProtKB">
        <authorList>
            <consortium name="RefSeq"/>
        </authorList>
    </citation>
    <scope>IDENTIFICATION</scope>
</reference>
<dbReference type="InterPro" id="IPR001849">
    <property type="entry name" value="PH_domain"/>
</dbReference>
<dbReference type="SUPFAM" id="SSF50156">
    <property type="entry name" value="PDZ domain-like"/>
    <property type="match status" value="1"/>
</dbReference>
<dbReference type="PANTHER" id="PTHR47014">
    <property type="entry name" value="PLECKSTRIN HOMOLOGY DOMAIN-CONTAINING FAMILY S MEMBER 1"/>
    <property type="match status" value="1"/>
</dbReference>
<dbReference type="Pfam" id="PF00169">
    <property type="entry name" value="PH"/>
    <property type="match status" value="1"/>
</dbReference>
<sequence>MASKRNSVFYKQADQAEELHSGYLHKSPQLGHLKTYGSWKRRFFILFRLNEDSYQLKYFKNRETQDKSMGGIDLSQVSLMFLCTESHPLWSWIHKNFRCPASCVLVLKVPKRDYYLIGENSEEVDEWFTVLFKAQMNRPQKLLSPEIRNRLCWFLEDSSKWQSLTHGADESLILKEQEVFVCQEDLATHLILAENAGRPCVSDWTRQGQTTCLFHKGDLILAINDLHTESVEEVHMYLRKLLKNQVKLTIQRLPGSLPLHSDPC</sequence>
<gene>
    <name evidence="3" type="primary">LOC115812695</name>
</gene>
<dbReference type="InterPro" id="IPR042986">
    <property type="entry name" value="PLEKHS1"/>
</dbReference>
<protein>
    <submittedName>
        <fullName evidence="3">Pleckstrin homology domain-containing family S member 1-like</fullName>
    </submittedName>
</protein>
<dbReference type="RefSeq" id="XP_030631041.1">
    <property type="nucleotide sequence ID" value="XM_030775181.1"/>
</dbReference>
<evidence type="ECO:0000313" key="2">
    <source>
        <dbReference type="Proteomes" id="UP000504632"/>
    </source>
</evidence>
<keyword evidence="2" id="KW-1185">Reference proteome</keyword>